<dbReference type="RefSeq" id="WP_104002119.1">
    <property type="nucleotide sequence ID" value="NZ_FNVQ01000001.1"/>
</dbReference>
<dbReference type="InterPro" id="IPR025944">
    <property type="entry name" value="Sigma_54_int_dom_CS"/>
</dbReference>
<dbReference type="SUPFAM" id="SSF52540">
    <property type="entry name" value="P-loop containing nucleoside triphosphate hydrolases"/>
    <property type="match status" value="1"/>
</dbReference>
<sequence length="527" mass="57586">MTSFSVAESMISIVADLSQQMPAETRFQRLLASIDQLFPCDAVALLQLRGSVLHPLAISGLSEDTLGRSFMVEEHPRLARILLSRELVRFEADSELPDPYDGLIDAPNTTLHVHDCMGVALYIDDQPWGVLTLDSLSPGVFDRIDPLELRAFVRLAEASIRVAALIQSLEVQVRKENEVARLLAADIGRSEMVGESLAIKALLDELDLVANSDLAVLISGETGTGKELVARHLHAGSARAEAPLVYVNCAALPESLIESELFGHTRGAFSGATGARTGKFELADGGTLFLDEVGELPLAMQPKLLRALQAGEVQRLGSDSYHQVDVRVVAATNRDLKQEVASGRFRADLYHRLSVYPVQVPPLRERGRDILLLAGHFLEFNRRKLGLGSLRLAQSARTALLGYSWPGNVRELEHLISRAVLRLSATRRQTGGVLSLGADLLALPAADEFSESAGSEGVIPMQTAVLGEQQNLREATDRFQSELITRALRDKAYNRTATAKVLGLDPGNFNRLMKRLGIDVEKMKREV</sequence>
<evidence type="ECO:0000313" key="7">
    <source>
        <dbReference type="EMBL" id="SEG04193.1"/>
    </source>
</evidence>
<dbReference type="InterPro" id="IPR002078">
    <property type="entry name" value="Sigma_54_int"/>
</dbReference>
<keyword evidence="5" id="KW-0804">Transcription</keyword>
<dbReference type="InterPro" id="IPR027417">
    <property type="entry name" value="P-loop_NTPase"/>
</dbReference>
<keyword evidence="3" id="KW-0805">Transcription regulation</keyword>
<dbReference type="SMART" id="SM00382">
    <property type="entry name" value="AAA"/>
    <property type="match status" value="1"/>
</dbReference>
<dbReference type="InterPro" id="IPR025662">
    <property type="entry name" value="Sigma_54_int_dom_ATP-bd_1"/>
</dbReference>
<dbReference type="Gene3D" id="1.10.8.60">
    <property type="match status" value="1"/>
</dbReference>
<gene>
    <name evidence="7" type="ORF">SAMN05444390_1011198</name>
</gene>
<evidence type="ECO:0000313" key="8">
    <source>
        <dbReference type="Proteomes" id="UP000236745"/>
    </source>
</evidence>
<dbReference type="InterPro" id="IPR003593">
    <property type="entry name" value="AAA+_ATPase"/>
</dbReference>
<keyword evidence="4" id="KW-0238">DNA-binding</keyword>
<dbReference type="Pfam" id="PF25601">
    <property type="entry name" value="AAA_lid_14"/>
    <property type="match status" value="1"/>
</dbReference>
<proteinExistence type="predicted"/>
<dbReference type="EMBL" id="FNVQ01000001">
    <property type="protein sequence ID" value="SEG04193.1"/>
    <property type="molecule type" value="Genomic_DNA"/>
</dbReference>
<feature type="domain" description="Sigma-54 factor interaction" evidence="6">
    <location>
        <begin position="192"/>
        <end position="421"/>
    </location>
</feature>
<dbReference type="InterPro" id="IPR003018">
    <property type="entry name" value="GAF"/>
</dbReference>
<dbReference type="SUPFAM" id="SSF46689">
    <property type="entry name" value="Homeodomain-like"/>
    <property type="match status" value="1"/>
</dbReference>
<dbReference type="AlphaFoldDB" id="A0A1H5WY11"/>
<dbReference type="InterPro" id="IPR029016">
    <property type="entry name" value="GAF-like_dom_sf"/>
</dbReference>
<dbReference type="NCBIfam" id="NF003451">
    <property type="entry name" value="PRK05022.1"/>
    <property type="match status" value="1"/>
</dbReference>
<keyword evidence="8" id="KW-1185">Reference proteome</keyword>
<dbReference type="SMART" id="SM00065">
    <property type="entry name" value="GAF"/>
    <property type="match status" value="1"/>
</dbReference>
<protein>
    <submittedName>
        <fullName evidence="7">Anaerobic nitric oxide reductase transcription regulator</fullName>
    </submittedName>
</protein>
<evidence type="ECO:0000259" key="6">
    <source>
        <dbReference type="PROSITE" id="PS50045"/>
    </source>
</evidence>
<evidence type="ECO:0000256" key="2">
    <source>
        <dbReference type="ARBA" id="ARBA00022840"/>
    </source>
</evidence>
<dbReference type="PROSITE" id="PS50045">
    <property type="entry name" value="SIGMA54_INTERACT_4"/>
    <property type="match status" value="1"/>
</dbReference>
<dbReference type="InterPro" id="IPR025943">
    <property type="entry name" value="Sigma_54_int_dom_ATP-bd_2"/>
</dbReference>
<dbReference type="GO" id="GO:0005524">
    <property type="term" value="F:ATP binding"/>
    <property type="evidence" value="ECO:0007669"/>
    <property type="project" value="UniProtKB-KW"/>
</dbReference>
<evidence type="ECO:0000256" key="4">
    <source>
        <dbReference type="ARBA" id="ARBA00023125"/>
    </source>
</evidence>
<keyword evidence="1" id="KW-0547">Nucleotide-binding</keyword>
<dbReference type="PANTHER" id="PTHR32071:SF35">
    <property type="entry name" value="ANAEROBIC NITRIC OXIDE REDUCTASE TRANSCRIPTION REGULATOR NORR"/>
    <property type="match status" value="1"/>
</dbReference>
<dbReference type="Gene3D" id="3.30.450.40">
    <property type="match status" value="1"/>
</dbReference>
<dbReference type="Gene3D" id="1.10.10.60">
    <property type="entry name" value="Homeodomain-like"/>
    <property type="match status" value="1"/>
</dbReference>
<dbReference type="Proteomes" id="UP000236745">
    <property type="component" value="Unassembled WGS sequence"/>
</dbReference>
<accession>A0A1H5WY11</accession>
<reference evidence="7 8" key="1">
    <citation type="submission" date="2016-10" db="EMBL/GenBank/DDBJ databases">
        <authorList>
            <person name="de Groot N.N."/>
        </authorList>
    </citation>
    <scope>NUCLEOTIDE SEQUENCE [LARGE SCALE GENOMIC DNA]</scope>
    <source>
        <strain evidence="7 8">DSM 22012</strain>
    </source>
</reference>
<dbReference type="FunFam" id="3.40.50.300:FF:000006">
    <property type="entry name" value="DNA-binding transcriptional regulator NtrC"/>
    <property type="match status" value="1"/>
</dbReference>
<dbReference type="Gene3D" id="3.40.50.300">
    <property type="entry name" value="P-loop containing nucleotide triphosphate hydrolases"/>
    <property type="match status" value="1"/>
</dbReference>
<dbReference type="PANTHER" id="PTHR32071">
    <property type="entry name" value="TRANSCRIPTIONAL REGULATORY PROTEIN"/>
    <property type="match status" value="1"/>
</dbReference>
<dbReference type="PROSITE" id="PS00675">
    <property type="entry name" value="SIGMA54_INTERACT_1"/>
    <property type="match status" value="1"/>
</dbReference>
<dbReference type="InterPro" id="IPR058031">
    <property type="entry name" value="AAA_lid_NorR"/>
</dbReference>
<keyword evidence="2" id="KW-0067">ATP-binding</keyword>
<dbReference type="GO" id="GO:0003677">
    <property type="term" value="F:DNA binding"/>
    <property type="evidence" value="ECO:0007669"/>
    <property type="project" value="UniProtKB-KW"/>
</dbReference>
<dbReference type="OrthoDB" id="9804019at2"/>
<evidence type="ECO:0000256" key="5">
    <source>
        <dbReference type="ARBA" id="ARBA00023163"/>
    </source>
</evidence>
<dbReference type="Pfam" id="PF00158">
    <property type="entry name" value="Sigma54_activat"/>
    <property type="match status" value="1"/>
</dbReference>
<dbReference type="PROSITE" id="PS00676">
    <property type="entry name" value="SIGMA54_INTERACT_2"/>
    <property type="match status" value="1"/>
</dbReference>
<dbReference type="SUPFAM" id="SSF55781">
    <property type="entry name" value="GAF domain-like"/>
    <property type="match status" value="1"/>
</dbReference>
<evidence type="ECO:0000256" key="3">
    <source>
        <dbReference type="ARBA" id="ARBA00023015"/>
    </source>
</evidence>
<name>A0A1H5WY11_9GAMM</name>
<dbReference type="Pfam" id="PF01590">
    <property type="entry name" value="GAF"/>
    <property type="match status" value="1"/>
</dbReference>
<dbReference type="CDD" id="cd00009">
    <property type="entry name" value="AAA"/>
    <property type="match status" value="1"/>
</dbReference>
<organism evidence="7 8">
    <name type="scientific">Marinobacterium lutimaris</name>
    <dbReference type="NCBI Taxonomy" id="568106"/>
    <lineage>
        <taxon>Bacteria</taxon>
        <taxon>Pseudomonadati</taxon>
        <taxon>Pseudomonadota</taxon>
        <taxon>Gammaproteobacteria</taxon>
        <taxon>Oceanospirillales</taxon>
        <taxon>Oceanospirillaceae</taxon>
        <taxon>Marinobacterium</taxon>
    </lineage>
</organism>
<dbReference type="GO" id="GO:0006355">
    <property type="term" value="P:regulation of DNA-templated transcription"/>
    <property type="evidence" value="ECO:0007669"/>
    <property type="project" value="InterPro"/>
</dbReference>
<dbReference type="PROSITE" id="PS00688">
    <property type="entry name" value="SIGMA54_INTERACT_3"/>
    <property type="match status" value="1"/>
</dbReference>
<evidence type="ECO:0000256" key="1">
    <source>
        <dbReference type="ARBA" id="ARBA00022741"/>
    </source>
</evidence>
<dbReference type="InterPro" id="IPR009057">
    <property type="entry name" value="Homeodomain-like_sf"/>
</dbReference>